<dbReference type="EC" id="1.11.1.-" evidence="13"/>
<dbReference type="STRING" id="90262.A0A1X2IUS5"/>
<evidence type="ECO:0000256" key="9">
    <source>
        <dbReference type="ARBA" id="ARBA00023002"/>
    </source>
</evidence>
<evidence type="ECO:0000256" key="5">
    <source>
        <dbReference type="ARBA" id="ARBA00022559"/>
    </source>
</evidence>
<comment type="similarity">
    <text evidence="4">Belongs to the peroxidase family. Cytochrome c peroxidase subfamily.</text>
</comment>
<accession>A0A1X2IUS5</accession>
<keyword evidence="6" id="KW-0349">Heme</keyword>
<reference evidence="15 16" key="1">
    <citation type="submission" date="2016-07" db="EMBL/GenBank/DDBJ databases">
        <title>Pervasive Adenine N6-methylation of Active Genes in Fungi.</title>
        <authorList>
            <consortium name="DOE Joint Genome Institute"/>
            <person name="Mondo S.J."/>
            <person name="Dannebaum R.O."/>
            <person name="Kuo R.C."/>
            <person name="Labutti K."/>
            <person name="Haridas S."/>
            <person name="Kuo A."/>
            <person name="Salamov A."/>
            <person name="Ahrendt S.R."/>
            <person name="Lipzen A."/>
            <person name="Sullivan W."/>
            <person name="Andreopoulos W.B."/>
            <person name="Clum A."/>
            <person name="Lindquist E."/>
            <person name="Daum C."/>
            <person name="Ramamoorthy G.K."/>
            <person name="Gryganskyi A."/>
            <person name="Culley D."/>
            <person name="Magnuson J.K."/>
            <person name="James T.Y."/>
            <person name="O'Malley M.A."/>
            <person name="Stajich J.E."/>
            <person name="Spatafora J.W."/>
            <person name="Visel A."/>
            <person name="Grigoriev I.V."/>
        </authorList>
    </citation>
    <scope>NUCLEOTIDE SEQUENCE [LARGE SCALE GENOMIC DNA]</scope>
    <source>
        <strain evidence="15 16">NRRL 1336</strain>
    </source>
</reference>
<dbReference type="Proteomes" id="UP000193560">
    <property type="component" value="Unassembled WGS sequence"/>
</dbReference>
<dbReference type="GO" id="GO:0020037">
    <property type="term" value="F:heme binding"/>
    <property type="evidence" value="ECO:0007669"/>
    <property type="project" value="UniProtKB-UniRule"/>
</dbReference>
<dbReference type="GO" id="GO:0000302">
    <property type="term" value="P:response to reactive oxygen species"/>
    <property type="evidence" value="ECO:0007669"/>
    <property type="project" value="TreeGrafter"/>
</dbReference>
<comment type="caution">
    <text evidence="15">The sequence shown here is derived from an EMBL/GenBank/DDBJ whole genome shotgun (WGS) entry which is preliminary data.</text>
</comment>
<keyword evidence="11" id="KW-0496">Mitochondrion</keyword>
<evidence type="ECO:0000256" key="7">
    <source>
        <dbReference type="ARBA" id="ARBA00022723"/>
    </source>
</evidence>
<dbReference type="InterPro" id="IPR010255">
    <property type="entry name" value="Haem_peroxidase_sf"/>
</dbReference>
<comment type="subcellular location">
    <subcellularLocation>
        <location evidence="3">Mitochondrion intermembrane space</location>
    </subcellularLocation>
    <subcellularLocation>
        <location evidence="2">Mitochondrion matrix</location>
    </subcellularLocation>
</comment>
<dbReference type="FunFam" id="1.10.520.10:FF:000005">
    <property type="entry name" value="Cytochrome c peroxidase"/>
    <property type="match status" value="1"/>
</dbReference>
<evidence type="ECO:0000256" key="12">
    <source>
        <dbReference type="ARBA" id="ARBA00049265"/>
    </source>
</evidence>
<keyword evidence="7" id="KW-0479">Metal-binding</keyword>
<evidence type="ECO:0000256" key="1">
    <source>
        <dbReference type="ARBA" id="ARBA00003917"/>
    </source>
</evidence>
<dbReference type="InterPro" id="IPR044831">
    <property type="entry name" value="Ccp1-like"/>
</dbReference>
<dbReference type="GO" id="GO:0005759">
    <property type="term" value="C:mitochondrial matrix"/>
    <property type="evidence" value="ECO:0007669"/>
    <property type="project" value="UniProtKB-SubCell"/>
</dbReference>
<evidence type="ECO:0000256" key="4">
    <source>
        <dbReference type="ARBA" id="ARBA00005997"/>
    </source>
</evidence>
<organism evidence="15 16">
    <name type="scientific">Absidia repens</name>
    <dbReference type="NCBI Taxonomy" id="90262"/>
    <lineage>
        <taxon>Eukaryota</taxon>
        <taxon>Fungi</taxon>
        <taxon>Fungi incertae sedis</taxon>
        <taxon>Mucoromycota</taxon>
        <taxon>Mucoromycotina</taxon>
        <taxon>Mucoromycetes</taxon>
        <taxon>Mucorales</taxon>
        <taxon>Cunninghamellaceae</taxon>
        <taxon>Absidia</taxon>
    </lineage>
</organism>
<keyword evidence="5 13" id="KW-0575">Peroxidase</keyword>
<dbReference type="GO" id="GO:0005758">
    <property type="term" value="C:mitochondrial intermembrane space"/>
    <property type="evidence" value="ECO:0007669"/>
    <property type="project" value="UniProtKB-SubCell"/>
</dbReference>
<dbReference type="FunFam" id="1.10.420.10:FF:000009">
    <property type="entry name" value="Ascorbate peroxidase"/>
    <property type="match status" value="1"/>
</dbReference>
<dbReference type="PROSITE" id="PS50873">
    <property type="entry name" value="PEROXIDASE_4"/>
    <property type="match status" value="1"/>
</dbReference>
<dbReference type="InterPro" id="IPR019793">
    <property type="entry name" value="Peroxidases_heam-ligand_BS"/>
</dbReference>
<keyword evidence="16" id="KW-1185">Reference proteome</keyword>
<evidence type="ECO:0000256" key="10">
    <source>
        <dbReference type="ARBA" id="ARBA00023004"/>
    </source>
</evidence>
<dbReference type="InterPro" id="IPR002016">
    <property type="entry name" value="Haem_peroxidase"/>
</dbReference>
<dbReference type="GO" id="GO:0004130">
    <property type="term" value="F:cytochrome-c peroxidase activity"/>
    <property type="evidence" value="ECO:0007669"/>
    <property type="project" value="UniProtKB-EC"/>
</dbReference>
<dbReference type="AlphaFoldDB" id="A0A1X2IUS5"/>
<proteinExistence type="inferred from homology"/>
<dbReference type="Gene3D" id="1.10.520.10">
    <property type="match status" value="1"/>
</dbReference>
<keyword evidence="9 13" id="KW-0560">Oxidoreductase</keyword>
<sequence>MAFRCLATRIKPNGPGLSGAVTTLSTSSFRASLQPMKRPYSTHQSREGGSNIMLFVGLTALGGAGHYYYRQNPNLFGTAKKVNSEPVDYEQVYKDISAILENNDVSIFVNHSYDDGSYGPVLLRLAWHASGTYDVETKTGGSNSASMRFEPEASHGANNGLKIARDLLEPIKAKYPGISYGDLWTLAGVCAIQELGGPSISWRPGRTDGLNAESCARDGLLPDATKKENHIRDIFYRMGFDDQEIVALTGAHALGRCHPDRSGFDGPWSEQPTLFSNEYYKVISERQWVKKDLENGGWQWVDKSNPSVMMLPAEIAMFNDKEFRKYFELYAKDQDKFFKDFAKAFGKLIELGVPFKGDEKVYKFEPVDA</sequence>
<dbReference type="PANTHER" id="PTHR31356:SF58">
    <property type="entry name" value="CYTOCHROME C PEROXIDASE, MITOCHONDRIAL"/>
    <property type="match status" value="1"/>
</dbReference>
<dbReference type="PROSITE" id="PS00435">
    <property type="entry name" value="PEROXIDASE_1"/>
    <property type="match status" value="1"/>
</dbReference>
<dbReference type="EMBL" id="MCGE01000004">
    <property type="protein sequence ID" value="ORZ22523.1"/>
    <property type="molecule type" value="Genomic_DNA"/>
</dbReference>
<dbReference type="SUPFAM" id="SSF48113">
    <property type="entry name" value="Heme-dependent peroxidases"/>
    <property type="match status" value="1"/>
</dbReference>
<evidence type="ECO:0000313" key="16">
    <source>
        <dbReference type="Proteomes" id="UP000193560"/>
    </source>
</evidence>
<dbReference type="GO" id="GO:0034599">
    <property type="term" value="P:cellular response to oxidative stress"/>
    <property type="evidence" value="ECO:0007669"/>
    <property type="project" value="InterPro"/>
</dbReference>
<protein>
    <recommendedName>
        <fullName evidence="13">Peroxidase</fullName>
        <ecNumber evidence="13">1.11.1.-</ecNumber>
    </recommendedName>
</protein>
<dbReference type="CDD" id="cd00691">
    <property type="entry name" value="ascorbate_peroxidase"/>
    <property type="match status" value="1"/>
</dbReference>
<dbReference type="GO" id="GO:0042744">
    <property type="term" value="P:hydrogen peroxide catabolic process"/>
    <property type="evidence" value="ECO:0007669"/>
    <property type="project" value="TreeGrafter"/>
</dbReference>
<gene>
    <name evidence="15" type="ORF">BCR42DRAFT_170275</name>
</gene>
<evidence type="ECO:0000313" key="15">
    <source>
        <dbReference type="EMBL" id="ORZ22523.1"/>
    </source>
</evidence>
<dbReference type="PRINTS" id="PR00458">
    <property type="entry name" value="PEROXIDASE"/>
</dbReference>
<dbReference type="PANTHER" id="PTHR31356">
    <property type="entry name" value="THYLAKOID LUMENAL 29 KDA PROTEIN, CHLOROPLASTIC-RELATED"/>
    <property type="match status" value="1"/>
</dbReference>
<dbReference type="InterPro" id="IPR019794">
    <property type="entry name" value="Peroxidases_AS"/>
</dbReference>
<keyword evidence="10" id="KW-0408">Iron</keyword>
<evidence type="ECO:0000256" key="2">
    <source>
        <dbReference type="ARBA" id="ARBA00004305"/>
    </source>
</evidence>
<evidence type="ECO:0000256" key="6">
    <source>
        <dbReference type="ARBA" id="ARBA00022617"/>
    </source>
</evidence>
<keyword evidence="8" id="KW-0809">Transit peptide</keyword>
<dbReference type="PROSITE" id="PS00436">
    <property type="entry name" value="PEROXIDASE_2"/>
    <property type="match status" value="1"/>
</dbReference>
<dbReference type="PRINTS" id="PR00459">
    <property type="entry name" value="ASPEROXIDASE"/>
</dbReference>
<evidence type="ECO:0000256" key="11">
    <source>
        <dbReference type="ARBA" id="ARBA00023128"/>
    </source>
</evidence>
<dbReference type="Gene3D" id="1.10.420.10">
    <property type="entry name" value="Peroxidase, domain 2"/>
    <property type="match status" value="1"/>
</dbReference>
<name>A0A1X2IUS5_9FUNG</name>
<dbReference type="OrthoDB" id="2859658at2759"/>
<dbReference type="Pfam" id="PF00141">
    <property type="entry name" value="peroxidase"/>
    <property type="match status" value="1"/>
</dbReference>
<evidence type="ECO:0000259" key="14">
    <source>
        <dbReference type="PROSITE" id="PS50873"/>
    </source>
</evidence>
<dbReference type="InterPro" id="IPR002207">
    <property type="entry name" value="Peroxidase_I"/>
</dbReference>
<dbReference type="GO" id="GO:0046872">
    <property type="term" value="F:metal ion binding"/>
    <property type="evidence" value="ECO:0007669"/>
    <property type="project" value="UniProtKB-UniRule"/>
</dbReference>
<evidence type="ECO:0000256" key="8">
    <source>
        <dbReference type="ARBA" id="ARBA00022946"/>
    </source>
</evidence>
<feature type="domain" description="Plant heme peroxidase family profile" evidence="14">
    <location>
        <begin position="105"/>
        <end position="369"/>
    </location>
</feature>
<evidence type="ECO:0000256" key="13">
    <source>
        <dbReference type="RuleBase" id="RU363051"/>
    </source>
</evidence>
<comment type="catalytic activity">
    <reaction evidence="12">
        <text>2 Fe(II)-[cytochrome c] + H2O2 + 2 H(+) = 2 Fe(III)-[cytochrome c] + 2 H2O</text>
        <dbReference type="Rhea" id="RHEA:16581"/>
        <dbReference type="Rhea" id="RHEA-COMP:10350"/>
        <dbReference type="Rhea" id="RHEA-COMP:14399"/>
        <dbReference type="ChEBI" id="CHEBI:15377"/>
        <dbReference type="ChEBI" id="CHEBI:15378"/>
        <dbReference type="ChEBI" id="CHEBI:16240"/>
        <dbReference type="ChEBI" id="CHEBI:29033"/>
        <dbReference type="ChEBI" id="CHEBI:29034"/>
        <dbReference type="EC" id="1.11.1.5"/>
    </reaction>
</comment>
<evidence type="ECO:0000256" key="3">
    <source>
        <dbReference type="ARBA" id="ARBA00004569"/>
    </source>
</evidence>
<comment type="function">
    <text evidence="1">Destroys radicals which are normally produced within the cells and which are toxic to biological systems.</text>
</comment>